<dbReference type="PANTHER" id="PTHR30632">
    <property type="entry name" value="MOLYBDATE-BINDING PERIPLASMIC PROTEIN"/>
    <property type="match status" value="1"/>
</dbReference>
<dbReference type="AlphaFoldDB" id="A0A6I6JJ48"/>
<dbReference type="EMBL" id="CP046400">
    <property type="protein sequence ID" value="QGY40978.1"/>
    <property type="molecule type" value="Genomic_DNA"/>
</dbReference>
<gene>
    <name evidence="1" type="ORF">GM415_12855</name>
</gene>
<dbReference type="Pfam" id="PF13531">
    <property type="entry name" value="SBP_bac_11"/>
    <property type="match status" value="1"/>
</dbReference>
<dbReference type="Proteomes" id="UP000428328">
    <property type="component" value="Chromosome"/>
</dbReference>
<sequence length="239" mass="25166">MSLTVFSAGSLRKALPAMAEAVGLDLDVLFGPAGLLRRRIEEGERPSLFFSANMDHARAVETLDDYAPARELAVNRLCLFGRREALECGDALAAMLAQENRLGTSTPGADPGGDYAFSVFDRAEAILPGSRERLRAKALPLVGGSLHGKDGPGRSPVPGLFEAGKVDLFLGYRTSALDVVRSVEGLAMVELPPALAVEAIYGVVALRGDPVVAKALALLDSLPATEALEQCGFMRCDGA</sequence>
<evidence type="ECO:0000313" key="2">
    <source>
        <dbReference type="Proteomes" id="UP000428328"/>
    </source>
</evidence>
<keyword evidence="2" id="KW-1185">Reference proteome</keyword>
<accession>A0A6I6JJ48</accession>
<dbReference type="Gene3D" id="3.40.190.10">
    <property type="entry name" value="Periplasmic binding protein-like II"/>
    <property type="match status" value="2"/>
</dbReference>
<reference evidence="1 2" key="1">
    <citation type="submission" date="2019-11" db="EMBL/GenBank/DDBJ databases">
        <authorList>
            <person name="Zheng R.K."/>
            <person name="Sun C.M."/>
        </authorList>
    </citation>
    <scope>NUCLEOTIDE SEQUENCE [LARGE SCALE GENOMIC DNA]</scope>
    <source>
        <strain evidence="1 2">SRB007</strain>
    </source>
</reference>
<organism evidence="1 2">
    <name type="scientific">Pseudodesulfovibrio cashew</name>
    <dbReference type="NCBI Taxonomy" id="2678688"/>
    <lineage>
        <taxon>Bacteria</taxon>
        <taxon>Pseudomonadati</taxon>
        <taxon>Thermodesulfobacteriota</taxon>
        <taxon>Desulfovibrionia</taxon>
        <taxon>Desulfovibrionales</taxon>
        <taxon>Desulfovibrionaceae</taxon>
    </lineage>
</organism>
<dbReference type="GO" id="GO:0015689">
    <property type="term" value="P:molybdate ion transport"/>
    <property type="evidence" value="ECO:0007669"/>
    <property type="project" value="TreeGrafter"/>
</dbReference>
<dbReference type="PANTHER" id="PTHR30632:SF0">
    <property type="entry name" value="SULFATE-BINDING PROTEIN"/>
    <property type="match status" value="1"/>
</dbReference>
<protein>
    <submittedName>
        <fullName evidence="1">Molybdenum ABC transporter substrate-binding protein</fullName>
    </submittedName>
</protein>
<dbReference type="SUPFAM" id="SSF53850">
    <property type="entry name" value="Periplasmic binding protein-like II"/>
    <property type="match status" value="1"/>
</dbReference>
<dbReference type="RefSeq" id="WP_158948798.1">
    <property type="nucleotide sequence ID" value="NZ_CP046400.1"/>
</dbReference>
<name>A0A6I6JJ48_9BACT</name>
<dbReference type="InterPro" id="IPR050682">
    <property type="entry name" value="ModA/WtpA"/>
</dbReference>
<proteinExistence type="predicted"/>
<dbReference type="GO" id="GO:0030973">
    <property type="term" value="F:molybdate ion binding"/>
    <property type="evidence" value="ECO:0007669"/>
    <property type="project" value="TreeGrafter"/>
</dbReference>
<dbReference type="KEGG" id="psel:GM415_12855"/>
<evidence type="ECO:0000313" key="1">
    <source>
        <dbReference type="EMBL" id="QGY40978.1"/>
    </source>
</evidence>